<organism evidence="11 12">
    <name type="scientific">Candidatus Sysuiplasma superficiale</name>
    <dbReference type="NCBI Taxonomy" id="2823368"/>
    <lineage>
        <taxon>Archaea</taxon>
        <taxon>Methanobacteriati</taxon>
        <taxon>Thermoplasmatota</taxon>
        <taxon>Thermoplasmata</taxon>
        <taxon>Candidatus Sysuiplasmatales</taxon>
        <taxon>Candidatus Sysuiplasmataceae</taxon>
        <taxon>Candidatus Sysuiplasma</taxon>
    </lineage>
</organism>
<dbReference type="Proteomes" id="UP000750197">
    <property type="component" value="Unassembled WGS sequence"/>
</dbReference>
<evidence type="ECO:0000259" key="10">
    <source>
        <dbReference type="Pfam" id="PF07685"/>
    </source>
</evidence>
<dbReference type="GO" id="GO:0042242">
    <property type="term" value="F:cobyrinic acid a,c-diamide synthase activity"/>
    <property type="evidence" value="ECO:0007669"/>
    <property type="project" value="UniProtKB-UniRule"/>
</dbReference>
<keyword evidence="6 8" id="KW-0460">Magnesium</keyword>
<evidence type="ECO:0000256" key="5">
    <source>
        <dbReference type="ARBA" id="ARBA00022840"/>
    </source>
</evidence>
<keyword evidence="4 8" id="KW-0547">Nucleotide-binding</keyword>
<comment type="pathway">
    <text evidence="8">Cofactor biosynthesis; adenosylcobalamin biosynthesis; cob(II)yrinate a,c-diamide from sirohydrochlorin (anaerobic route): step 10/10.</text>
</comment>
<feature type="active site" description="Nucleophile" evidence="8">
    <location>
        <position position="333"/>
    </location>
</feature>
<dbReference type="Pfam" id="PF01656">
    <property type="entry name" value="CbiA"/>
    <property type="match status" value="1"/>
</dbReference>
<dbReference type="NCBIfam" id="TIGR00379">
    <property type="entry name" value="cobB"/>
    <property type="match status" value="1"/>
</dbReference>
<evidence type="ECO:0000256" key="2">
    <source>
        <dbReference type="ARBA" id="ARBA00022573"/>
    </source>
</evidence>
<dbReference type="GO" id="GO:0005524">
    <property type="term" value="F:ATP binding"/>
    <property type="evidence" value="ECO:0007669"/>
    <property type="project" value="UniProtKB-UniRule"/>
</dbReference>
<dbReference type="InterPro" id="IPR029062">
    <property type="entry name" value="Class_I_gatase-like"/>
</dbReference>
<dbReference type="HAMAP" id="MF_00027">
    <property type="entry name" value="CobB_CbiA"/>
    <property type="match status" value="1"/>
</dbReference>
<evidence type="ECO:0000313" key="11">
    <source>
        <dbReference type="EMBL" id="MBX8644882.1"/>
    </source>
</evidence>
<comment type="similarity">
    <text evidence="8">Belongs to the CobB/CbiA family.</text>
</comment>
<reference evidence="11" key="1">
    <citation type="submission" date="2021-05" db="EMBL/GenBank/DDBJ databases">
        <title>Genomic insights into ecological role and evolution of a novel Thermoplasmata order Candidatus Sysuiplasmatales.</title>
        <authorList>
            <person name="Yuan Y."/>
        </authorList>
    </citation>
    <scope>NUCLEOTIDE SEQUENCE</scope>
    <source>
        <strain evidence="11">TUT19-bin139</strain>
    </source>
</reference>
<keyword evidence="3 8" id="KW-0436">Ligase</keyword>
<evidence type="ECO:0000313" key="12">
    <source>
        <dbReference type="Proteomes" id="UP000750197"/>
    </source>
</evidence>
<dbReference type="InterPro" id="IPR002586">
    <property type="entry name" value="CobQ/CobB/MinD/ParA_Nub-bd_dom"/>
</dbReference>
<name>A0A8J7YVF8_9ARCH</name>
<dbReference type="PROSITE" id="PS51274">
    <property type="entry name" value="GATASE_COBBQ"/>
    <property type="match status" value="1"/>
</dbReference>
<comment type="domain">
    <text evidence="8">Comprises of two domains. The C-terminal domain contains the binding site for glutamine and catalyzes the hydrolysis of this substrate to glutamate and ammonia. The N-terminal domain is anticipated to bind ATP and cobyrinate and catalyzes the ultimate synthesis of the diamide product. The ammonia produced via the glutaminase domain is probably translocated to the adjacent domain via a molecular tunnel, where it reacts with an activated intermediate.</text>
</comment>
<dbReference type="EC" id="6.3.5.11" evidence="8"/>
<dbReference type="Gene3D" id="3.40.50.300">
    <property type="entry name" value="P-loop containing nucleotide triphosphate hydrolases"/>
    <property type="match status" value="1"/>
</dbReference>
<dbReference type="SUPFAM" id="SSF52540">
    <property type="entry name" value="P-loop containing nucleoside triphosphate hydrolases"/>
    <property type="match status" value="1"/>
</dbReference>
<evidence type="ECO:0000256" key="6">
    <source>
        <dbReference type="ARBA" id="ARBA00022842"/>
    </source>
</evidence>
<comment type="function">
    <text evidence="8">Catalyzes the ATP-dependent amidation of the two carboxylate groups at positions a and c of cobyrinate, using either L-glutamine or ammonia as the nitrogen source.</text>
</comment>
<dbReference type="SUPFAM" id="SSF52317">
    <property type="entry name" value="Class I glutamine amidotransferase-like"/>
    <property type="match status" value="1"/>
</dbReference>
<comment type="miscellaneous">
    <text evidence="8">The a and c carboxylates of cobyrinate are activated for nucleophilic attack via formation of a phosphorylated intermediate by ATP. CbiA catalyzes first the amidation of the c-carboxylate, and then that of the a-carboxylate.</text>
</comment>
<dbReference type="PANTHER" id="PTHR43873">
    <property type="entry name" value="COBYRINATE A,C-DIAMIDE SYNTHASE"/>
    <property type="match status" value="1"/>
</dbReference>
<comment type="caution">
    <text evidence="11">The sequence shown here is derived from an EMBL/GenBank/DDBJ whole genome shotgun (WGS) entry which is preliminary data.</text>
</comment>
<evidence type="ECO:0000256" key="1">
    <source>
        <dbReference type="ARBA" id="ARBA00001946"/>
    </source>
</evidence>
<evidence type="ECO:0000256" key="3">
    <source>
        <dbReference type="ARBA" id="ARBA00022598"/>
    </source>
</evidence>
<comment type="cofactor">
    <cofactor evidence="1 8">
        <name>Mg(2+)</name>
        <dbReference type="ChEBI" id="CHEBI:18420"/>
    </cofactor>
</comment>
<keyword evidence="2 8" id="KW-0169">Cobalamin biosynthesis</keyword>
<evidence type="ECO:0000256" key="4">
    <source>
        <dbReference type="ARBA" id="ARBA00022741"/>
    </source>
</evidence>
<dbReference type="CDD" id="cd03130">
    <property type="entry name" value="GATase1_CobB"/>
    <property type="match status" value="1"/>
</dbReference>
<feature type="domain" description="CobB/CobQ-like glutamine amidotransferase" evidence="10">
    <location>
        <begin position="251"/>
        <end position="442"/>
    </location>
</feature>
<accession>A0A8J7YVF8</accession>
<dbReference type="Pfam" id="PF07685">
    <property type="entry name" value="GATase_3"/>
    <property type="match status" value="1"/>
</dbReference>
<gene>
    <name evidence="8" type="primary">cbiA</name>
    <name evidence="11" type="ORF">KIY12_09230</name>
</gene>
<evidence type="ECO:0000259" key="9">
    <source>
        <dbReference type="Pfam" id="PF01656"/>
    </source>
</evidence>
<dbReference type="UniPathway" id="UPA00148">
    <property type="reaction ID" value="UER00231"/>
</dbReference>
<dbReference type="GO" id="GO:0009236">
    <property type="term" value="P:cobalamin biosynthetic process"/>
    <property type="evidence" value="ECO:0007669"/>
    <property type="project" value="UniProtKB-UniRule"/>
</dbReference>
<sequence>MNSSYRGRIVLSGLSSSCGKTTVSMALMRLLTRKGIPVTPFKVGPDFIDPQLHASAAGVKSRNIDAFLTGASYIRKTVGLAESSGSMSVIEGMMGLYDGLRPDSDFASTAWIARKLDAPVVLVMDASATMRTVAAAAWGLRRFSSLRGVRIEGVILTRTGGDSHTEGCRKALRQSGIEVLGAIPQSADFTIPERHLGLYLPHEIAGLDERISRMADELGRTLDLDLLLRIAASAPQMQSYSSKRRNRDSVRIGVASDTAFNFYYADNIELLRSAGAEIVPFSPTAGRLDDVFDGLYIGGGYPELYAEAISRNGPMLRGLKKASEDGMPVYSECGGFMLLSKYIILGKRKYRMAGLFQNSVEMTGTPVIGYRRIRTAVPTVLGPEGTGARGHEFHYARETENAESIERGIFLVQRGAGGMTGTEGHAVFNTAGSFIHLHFGSNRRMARHFVKECIDYGRR</sequence>
<dbReference type="PANTHER" id="PTHR43873:SF1">
    <property type="entry name" value="COBYRINATE A,C-DIAMIDE SYNTHASE"/>
    <property type="match status" value="1"/>
</dbReference>
<dbReference type="InterPro" id="IPR011698">
    <property type="entry name" value="GATase_3"/>
</dbReference>
<protein>
    <recommendedName>
        <fullName evidence="8">Cobyrinate a,c-diamide synthase</fullName>
        <ecNumber evidence="8">6.3.5.11</ecNumber>
    </recommendedName>
    <alternativeName>
        <fullName evidence="8">Cobyrinic acid a,c-diamide synthetase</fullName>
    </alternativeName>
</protein>
<feature type="domain" description="CobQ/CobB/MinD/ParA nucleotide binding" evidence="9">
    <location>
        <begin position="9"/>
        <end position="196"/>
    </location>
</feature>
<dbReference type="InterPro" id="IPR027417">
    <property type="entry name" value="P-loop_NTPase"/>
</dbReference>
<dbReference type="EMBL" id="JAHEAC010000116">
    <property type="protein sequence ID" value="MBX8644882.1"/>
    <property type="molecule type" value="Genomic_DNA"/>
</dbReference>
<dbReference type="Gene3D" id="3.40.50.880">
    <property type="match status" value="1"/>
</dbReference>
<keyword evidence="7 8" id="KW-0315">Glutamine amidotransferase</keyword>
<keyword evidence="5 8" id="KW-0067">ATP-binding</keyword>
<comment type="catalytic activity">
    <reaction evidence="8">
        <text>cob(II)yrinate + 2 L-glutamine + 2 ATP + 2 H2O = cob(II)yrinate a,c diamide + 2 L-glutamate + 2 ADP + 2 phosphate + 2 H(+)</text>
        <dbReference type="Rhea" id="RHEA:26289"/>
        <dbReference type="ChEBI" id="CHEBI:15377"/>
        <dbReference type="ChEBI" id="CHEBI:15378"/>
        <dbReference type="ChEBI" id="CHEBI:29985"/>
        <dbReference type="ChEBI" id="CHEBI:30616"/>
        <dbReference type="ChEBI" id="CHEBI:43474"/>
        <dbReference type="ChEBI" id="CHEBI:58359"/>
        <dbReference type="ChEBI" id="CHEBI:58537"/>
        <dbReference type="ChEBI" id="CHEBI:58894"/>
        <dbReference type="ChEBI" id="CHEBI:456216"/>
        <dbReference type="EC" id="6.3.5.11"/>
    </reaction>
</comment>
<evidence type="ECO:0000256" key="8">
    <source>
        <dbReference type="HAMAP-Rule" id="MF_00027"/>
    </source>
</evidence>
<dbReference type="AlphaFoldDB" id="A0A8J7YVF8"/>
<dbReference type="NCBIfam" id="NF002204">
    <property type="entry name" value="PRK01077.1"/>
    <property type="match status" value="1"/>
</dbReference>
<feature type="site" description="Increases nucleophilicity of active site Cys" evidence="8">
    <location>
        <position position="436"/>
    </location>
</feature>
<evidence type="ECO:0000256" key="7">
    <source>
        <dbReference type="ARBA" id="ARBA00022962"/>
    </source>
</evidence>
<dbReference type="InterPro" id="IPR004484">
    <property type="entry name" value="CbiA/CobB_synth"/>
</dbReference>
<proteinExistence type="inferred from homology"/>